<name>A0A6N8U491_9STAP</name>
<dbReference type="PROSITE" id="PS00061">
    <property type="entry name" value="ADH_SHORT"/>
    <property type="match status" value="1"/>
</dbReference>
<dbReference type="PRINTS" id="PR00080">
    <property type="entry name" value="SDRFAMILY"/>
</dbReference>
<dbReference type="RefSeq" id="WP_160655557.1">
    <property type="nucleotide sequence ID" value="NZ_JBHRWU010000001.1"/>
</dbReference>
<gene>
    <name evidence="9" type="ORF">GQ671_08385</name>
</gene>
<evidence type="ECO:0000313" key="10">
    <source>
        <dbReference type="Proteomes" id="UP000436284"/>
    </source>
</evidence>
<evidence type="ECO:0000256" key="5">
    <source>
        <dbReference type="ARBA" id="ARBA00023002"/>
    </source>
</evidence>
<dbReference type="CDD" id="cd05233">
    <property type="entry name" value="SDR_c"/>
    <property type="match status" value="1"/>
</dbReference>
<dbReference type="EC" id="1.1.1.304" evidence="3"/>
<dbReference type="SUPFAM" id="SSF51735">
    <property type="entry name" value="NAD(P)-binding Rossmann-fold domains"/>
    <property type="match status" value="1"/>
</dbReference>
<proteinExistence type="inferred from homology"/>
<evidence type="ECO:0000256" key="7">
    <source>
        <dbReference type="ARBA" id="ARBA00031758"/>
    </source>
</evidence>
<comment type="caution">
    <text evidence="9">The sequence shown here is derived from an EMBL/GenBank/DDBJ whole genome shotgun (WGS) entry which is preliminary data.</text>
</comment>
<dbReference type="InterPro" id="IPR036291">
    <property type="entry name" value="NAD(P)-bd_dom_sf"/>
</dbReference>
<dbReference type="PRINTS" id="PR00081">
    <property type="entry name" value="GDHRDH"/>
</dbReference>
<protein>
    <recommendedName>
        <fullName evidence="4">Diacetyl reductase [(S)-acetoin forming]</fullName>
        <ecNumber evidence="3">1.1.1.304</ecNumber>
    </recommendedName>
    <alternativeName>
        <fullName evidence="6">Acetoin(diacetyl) reductase</fullName>
    </alternativeName>
    <alternativeName>
        <fullName evidence="7">Meso-2,3-butanediol dehydrogenase</fullName>
    </alternativeName>
</protein>
<keyword evidence="10" id="KW-1185">Reference proteome</keyword>
<dbReference type="InterPro" id="IPR002347">
    <property type="entry name" value="SDR_fam"/>
</dbReference>
<dbReference type="PANTHER" id="PTHR24321">
    <property type="entry name" value="DEHYDROGENASES, SHORT CHAIN"/>
    <property type="match status" value="1"/>
</dbReference>
<comment type="function">
    <text evidence="1">Catalyzes the irreversible reduction of 2,3-butanediol to (S)-acetoin in the presence of NADH.</text>
</comment>
<sequence length="255" mass="27361">MKGMDGKVAVVTGGASGIGYSIVEQLLDQNVKVVIGDLNEDKLKEIEENFSGNAVGVVANVTSESDIKNLVDTAVEKFGKLDYAFNVAGLNKSGKILEQPYEDWKTTVDIVLNGIFLSTKHEANAMKENGGAIVNISSLNAHVPMFYGAAYASAKAGVEIFTKNAALEFAEHKIRVNAVLPGLVKTPLTASFFENEALQEAFMERIPEKRAAEPSEIAAPSLFLVSDDASYINGTSLVVDGAWEITGYPDLSKHM</sequence>
<dbReference type="FunFam" id="3.40.50.720:FF:000084">
    <property type="entry name" value="Short-chain dehydrogenase reductase"/>
    <property type="match status" value="1"/>
</dbReference>
<evidence type="ECO:0000256" key="2">
    <source>
        <dbReference type="ARBA" id="ARBA00006484"/>
    </source>
</evidence>
<dbReference type="PANTHER" id="PTHR24321:SF8">
    <property type="entry name" value="ESTRADIOL 17-BETA-DEHYDROGENASE 8-RELATED"/>
    <property type="match status" value="1"/>
</dbReference>
<comment type="catalytic activity">
    <reaction evidence="8">
        <text>(S)-acetoin + NAD(+) = diacetyl + NADH + H(+)</text>
        <dbReference type="Rhea" id="RHEA:27286"/>
        <dbReference type="ChEBI" id="CHEBI:15378"/>
        <dbReference type="ChEBI" id="CHEBI:15687"/>
        <dbReference type="ChEBI" id="CHEBI:16583"/>
        <dbReference type="ChEBI" id="CHEBI:57540"/>
        <dbReference type="ChEBI" id="CHEBI:57945"/>
        <dbReference type="EC" id="1.1.1.304"/>
    </reaction>
</comment>
<dbReference type="AlphaFoldDB" id="A0A6N8U491"/>
<dbReference type="Gene3D" id="3.40.50.720">
    <property type="entry name" value="NAD(P)-binding Rossmann-like Domain"/>
    <property type="match status" value="1"/>
</dbReference>
<evidence type="ECO:0000256" key="6">
    <source>
        <dbReference type="ARBA" id="ARBA00029989"/>
    </source>
</evidence>
<dbReference type="Proteomes" id="UP000436284">
    <property type="component" value="Unassembled WGS sequence"/>
</dbReference>
<dbReference type="InterPro" id="IPR020904">
    <property type="entry name" value="Sc_DH/Rdtase_CS"/>
</dbReference>
<keyword evidence="5 9" id="KW-0560">Oxidoreductase</keyword>
<evidence type="ECO:0000256" key="4">
    <source>
        <dbReference type="ARBA" id="ARBA00016110"/>
    </source>
</evidence>
<dbReference type="NCBIfam" id="NF005559">
    <property type="entry name" value="PRK07231.1"/>
    <property type="match status" value="1"/>
</dbReference>
<organism evidence="9 10">
    <name type="scientific">Salinicoccus hispanicus</name>
    <dbReference type="NCBI Taxonomy" id="157225"/>
    <lineage>
        <taxon>Bacteria</taxon>
        <taxon>Bacillati</taxon>
        <taxon>Bacillota</taxon>
        <taxon>Bacilli</taxon>
        <taxon>Bacillales</taxon>
        <taxon>Staphylococcaceae</taxon>
        <taxon>Salinicoccus</taxon>
    </lineage>
</organism>
<dbReference type="EMBL" id="WUUK01000003">
    <property type="protein sequence ID" value="MXQ51285.1"/>
    <property type="molecule type" value="Genomic_DNA"/>
</dbReference>
<accession>A0A6N8U491</accession>
<evidence type="ECO:0000256" key="1">
    <source>
        <dbReference type="ARBA" id="ARBA00003200"/>
    </source>
</evidence>
<comment type="similarity">
    <text evidence="2">Belongs to the short-chain dehydrogenases/reductases (SDR) family.</text>
</comment>
<evidence type="ECO:0000256" key="3">
    <source>
        <dbReference type="ARBA" id="ARBA00012848"/>
    </source>
</evidence>
<dbReference type="OrthoDB" id="9803333at2"/>
<dbReference type="GO" id="GO:0052588">
    <property type="term" value="F:diacetyl reductase ((S)-acetoin forming) (NAD+) activity"/>
    <property type="evidence" value="ECO:0007669"/>
    <property type="project" value="UniProtKB-EC"/>
</dbReference>
<dbReference type="GO" id="GO:0008206">
    <property type="term" value="P:bile acid metabolic process"/>
    <property type="evidence" value="ECO:0007669"/>
    <property type="project" value="UniProtKB-ARBA"/>
</dbReference>
<dbReference type="Pfam" id="PF13561">
    <property type="entry name" value="adh_short_C2"/>
    <property type="match status" value="1"/>
</dbReference>
<evidence type="ECO:0000313" key="9">
    <source>
        <dbReference type="EMBL" id="MXQ51285.1"/>
    </source>
</evidence>
<reference evidence="9 10" key="1">
    <citation type="submission" date="2019-12" db="EMBL/GenBank/DDBJ databases">
        <title>Salinicoccus cyprini sp. nov., isolated from gastro-intestinal tract of mirror carp, Cyprinus carpio var. specularis, collected from Gobind Sagar Reservoir, Himachal Pradesh, India.</title>
        <authorList>
            <person name="Talwar C."/>
            <person name="Singh A.K."/>
            <person name="Lal R."/>
            <person name="Negi R.K."/>
        </authorList>
    </citation>
    <scope>NUCLEOTIDE SEQUENCE [LARGE SCALE GENOMIC DNA]</scope>
    <source>
        <strain evidence="9 10">J-82</strain>
    </source>
</reference>
<evidence type="ECO:0000256" key="8">
    <source>
        <dbReference type="ARBA" id="ARBA00047315"/>
    </source>
</evidence>